<evidence type="ECO:0008006" key="8">
    <source>
        <dbReference type="Google" id="ProtNLM"/>
    </source>
</evidence>
<evidence type="ECO:0000313" key="6">
    <source>
        <dbReference type="EMBL" id="KAH8695334.1"/>
    </source>
</evidence>
<sequence>MTEQNSDVNGGLHLPTENRAAKNSNSTYELLDQIHSSPRRIRIIHVGAGVSGLLTAYKAERLLTNYEFICYEKNPVIGGTWWENRYPGCACDVPSPIYSFSFEPNPKWERFYASSDEIQQYMLDFCAKYDLEKYIRLNKRVVSAVWSEDQGQWTIQIEDDCGISYDHCDVLINGTGVVNKWKWPEVEGLESFKGTLVHSANWDPSTSWKDQRVALIGIGSSAIQLLPELAQGSKSVHIFGRSPTWISPPWGYDAREASSESSDDLPTHEFVFTDSERAKFESDPDAYLLYRKKLETRLDKAFPIFLRDSPHSQYAKQVMRGIMEKRLGPGNEELKKKIIPEFSPGCRRLTPGNGFLETFREDHIHFEYDGVQSLTEKGLVSISGKTFEFDLIVCATGFDVSYIPHFNITGIDGLSMQEAWAEEPNIYLSLTAPKFPNYFVINGPTGNWAQGCVLPSHEIQVEYALKCCKKMQEDRIKALEVRQFPTAQFNAHLDLWHRQYSVWAENCHSWYKNSKEEGRVYLWPGSLLHMLKTLSVPRFEHYDIRYQDDNIWASLGLGRTALEQRDLDGEIVDLAPFIRNSDVPWSID</sequence>
<dbReference type="EMBL" id="JAJTJA010000008">
    <property type="protein sequence ID" value="KAH8695334.1"/>
    <property type="molecule type" value="Genomic_DNA"/>
</dbReference>
<dbReference type="InterPro" id="IPR051209">
    <property type="entry name" value="FAD-bind_Monooxygenase_sf"/>
</dbReference>
<dbReference type="Gene3D" id="3.50.50.60">
    <property type="entry name" value="FAD/NAD(P)-binding domain"/>
    <property type="match status" value="2"/>
</dbReference>
<keyword evidence="4" id="KW-0274">FAD</keyword>
<evidence type="ECO:0000256" key="4">
    <source>
        <dbReference type="ARBA" id="ARBA00022827"/>
    </source>
</evidence>
<evidence type="ECO:0000256" key="3">
    <source>
        <dbReference type="ARBA" id="ARBA00022630"/>
    </source>
</evidence>
<dbReference type="InterPro" id="IPR036188">
    <property type="entry name" value="FAD/NAD-bd_sf"/>
</dbReference>
<dbReference type="SUPFAM" id="SSF51905">
    <property type="entry name" value="FAD/NAD(P)-binding domain"/>
    <property type="match status" value="2"/>
</dbReference>
<evidence type="ECO:0000256" key="2">
    <source>
        <dbReference type="ARBA" id="ARBA00010139"/>
    </source>
</evidence>
<dbReference type="Proteomes" id="UP001201262">
    <property type="component" value="Unassembled WGS sequence"/>
</dbReference>
<proteinExistence type="inferred from homology"/>
<dbReference type="GO" id="GO:0050660">
    <property type="term" value="F:flavin adenine dinucleotide binding"/>
    <property type="evidence" value="ECO:0007669"/>
    <property type="project" value="InterPro"/>
</dbReference>
<organism evidence="6 7">
    <name type="scientific">Talaromyces proteolyticus</name>
    <dbReference type="NCBI Taxonomy" id="1131652"/>
    <lineage>
        <taxon>Eukaryota</taxon>
        <taxon>Fungi</taxon>
        <taxon>Dikarya</taxon>
        <taxon>Ascomycota</taxon>
        <taxon>Pezizomycotina</taxon>
        <taxon>Eurotiomycetes</taxon>
        <taxon>Eurotiomycetidae</taxon>
        <taxon>Eurotiales</taxon>
        <taxon>Trichocomaceae</taxon>
        <taxon>Talaromyces</taxon>
        <taxon>Talaromyces sect. Bacilispori</taxon>
    </lineage>
</organism>
<dbReference type="GeneID" id="70250942"/>
<protein>
    <recommendedName>
        <fullName evidence="8">Sterigmatocystin biosynthesis monooxygenase stcW</fullName>
    </recommendedName>
</protein>
<evidence type="ECO:0000313" key="7">
    <source>
        <dbReference type="Proteomes" id="UP001201262"/>
    </source>
</evidence>
<evidence type="ECO:0000256" key="5">
    <source>
        <dbReference type="ARBA" id="ARBA00023002"/>
    </source>
</evidence>
<evidence type="ECO:0000256" key="1">
    <source>
        <dbReference type="ARBA" id="ARBA00001974"/>
    </source>
</evidence>
<comment type="caution">
    <text evidence="6">The sequence shown here is derived from an EMBL/GenBank/DDBJ whole genome shotgun (WGS) entry which is preliminary data.</text>
</comment>
<reference evidence="6" key="1">
    <citation type="submission" date="2021-12" db="EMBL/GenBank/DDBJ databases">
        <title>Convergent genome expansion in fungi linked to evolution of root-endophyte symbiosis.</title>
        <authorList>
            <consortium name="DOE Joint Genome Institute"/>
            <person name="Ke Y.-H."/>
            <person name="Bonito G."/>
            <person name="Liao H.-L."/>
            <person name="Looney B."/>
            <person name="Rojas-Flechas A."/>
            <person name="Nash J."/>
            <person name="Hameed K."/>
            <person name="Schadt C."/>
            <person name="Martin F."/>
            <person name="Crous P.W."/>
            <person name="Miettinen O."/>
            <person name="Magnuson J.K."/>
            <person name="Labbe J."/>
            <person name="Jacobson D."/>
            <person name="Doktycz M.J."/>
            <person name="Veneault-Fourrey C."/>
            <person name="Kuo A."/>
            <person name="Mondo S."/>
            <person name="Calhoun S."/>
            <person name="Riley R."/>
            <person name="Ohm R."/>
            <person name="LaButti K."/>
            <person name="Andreopoulos B."/>
            <person name="Pangilinan J."/>
            <person name="Nolan M."/>
            <person name="Tritt A."/>
            <person name="Clum A."/>
            <person name="Lipzen A."/>
            <person name="Daum C."/>
            <person name="Barry K."/>
            <person name="Grigoriev I.V."/>
            <person name="Vilgalys R."/>
        </authorList>
    </citation>
    <scope>NUCLEOTIDE SEQUENCE</scope>
    <source>
        <strain evidence="6">PMI_201</strain>
    </source>
</reference>
<dbReference type="GO" id="GO:0050661">
    <property type="term" value="F:NADP binding"/>
    <property type="evidence" value="ECO:0007669"/>
    <property type="project" value="InterPro"/>
</dbReference>
<name>A0AAD4KNA1_9EURO</name>
<accession>A0AAD4KNA1</accession>
<keyword evidence="5" id="KW-0560">Oxidoreductase</keyword>
<dbReference type="InterPro" id="IPR020946">
    <property type="entry name" value="Flavin_mOase-like"/>
</dbReference>
<comment type="similarity">
    <text evidence="2">Belongs to the FAD-binding monooxygenase family.</text>
</comment>
<keyword evidence="7" id="KW-1185">Reference proteome</keyword>
<dbReference type="Pfam" id="PF00743">
    <property type="entry name" value="FMO-like"/>
    <property type="match status" value="1"/>
</dbReference>
<dbReference type="PANTHER" id="PTHR42877">
    <property type="entry name" value="L-ORNITHINE N(5)-MONOOXYGENASE-RELATED"/>
    <property type="match status" value="1"/>
</dbReference>
<keyword evidence="3" id="KW-0285">Flavoprotein</keyword>
<dbReference type="PANTHER" id="PTHR42877:SF8">
    <property type="entry name" value="MONOOXYGENASE"/>
    <property type="match status" value="1"/>
</dbReference>
<dbReference type="AlphaFoldDB" id="A0AAD4KNA1"/>
<gene>
    <name evidence="6" type="ORF">BGW36DRAFT_429212</name>
</gene>
<comment type="cofactor">
    <cofactor evidence="1">
        <name>FAD</name>
        <dbReference type="ChEBI" id="CHEBI:57692"/>
    </cofactor>
</comment>
<dbReference type="RefSeq" id="XP_046070476.1">
    <property type="nucleotide sequence ID" value="XM_046220655.1"/>
</dbReference>
<dbReference type="GO" id="GO:0004499">
    <property type="term" value="F:N,N-dimethylaniline monooxygenase activity"/>
    <property type="evidence" value="ECO:0007669"/>
    <property type="project" value="InterPro"/>
</dbReference>